<protein>
    <submittedName>
        <fullName evidence="2">Uncharacterized protein</fullName>
    </submittedName>
</protein>
<feature type="transmembrane region" description="Helical" evidence="1">
    <location>
        <begin position="6"/>
        <end position="25"/>
    </location>
</feature>
<comment type="caution">
    <text evidence="2">The sequence shown here is derived from an EMBL/GenBank/DDBJ whole genome shotgun (WGS) entry which is preliminary data.</text>
</comment>
<evidence type="ECO:0000313" key="2">
    <source>
        <dbReference type="EMBL" id="OEH82589.1"/>
    </source>
</evidence>
<dbReference type="EMBL" id="MIEK01000019">
    <property type="protein sequence ID" value="OEH82589.1"/>
    <property type="molecule type" value="Genomic_DNA"/>
</dbReference>
<evidence type="ECO:0000256" key="1">
    <source>
        <dbReference type="SAM" id="Phobius"/>
    </source>
</evidence>
<proteinExistence type="predicted"/>
<gene>
    <name evidence="2" type="ORF">BCR26_12660</name>
</gene>
<dbReference type="RefSeq" id="WP_069698417.1">
    <property type="nucleotide sequence ID" value="NZ_JAGGMA010000021.1"/>
</dbReference>
<dbReference type="Proteomes" id="UP000095256">
    <property type="component" value="Unassembled WGS sequence"/>
</dbReference>
<dbReference type="STRING" id="762845.BCR26_12660"/>
<accession>A0A1E5KY22</accession>
<reference evidence="2 3" key="1">
    <citation type="submission" date="2016-09" db="EMBL/GenBank/DDBJ databases">
        <authorList>
            <person name="Capua I."/>
            <person name="De Benedictis P."/>
            <person name="Joannis T."/>
            <person name="Lombin L.H."/>
            <person name="Cattoli G."/>
        </authorList>
    </citation>
    <scope>NUCLEOTIDE SEQUENCE [LARGE SCALE GENOMIC DNA]</scope>
    <source>
        <strain evidence="2 3">LMG 25899</strain>
    </source>
</reference>
<keyword evidence="1" id="KW-1133">Transmembrane helix</keyword>
<evidence type="ECO:0000313" key="3">
    <source>
        <dbReference type="Proteomes" id="UP000095256"/>
    </source>
</evidence>
<dbReference type="AlphaFoldDB" id="A0A1E5KY22"/>
<organism evidence="2 3">
    <name type="scientific">Enterococcus rivorum</name>
    <dbReference type="NCBI Taxonomy" id="762845"/>
    <lineage>
        <taxon>Bacteria</taxon>
        <taxon>Bacillati</taxon>
        <taxon>Bacillota</taxon>
        <taxon>Bacilli</taxon>
        <taxon>Lactobacillales</taxon>
        <taxon>Enterococcaceae</taxon>
        <taxon>Enterococcus</taxon>
    </lineage>
</organism>
<name>A0A1E5KY22_9ENTE</name>
<keyword evidence="1" id="KW-0472">Membrane</keyword>
<keyword evidence="3" id="KW-1185">Reference proteome</keyword>
<sequence length="188" mass="22220">MSIFYLAVSSVLSVLVIYFIAKLNVVEKKQKLFEQEMLQLMTFNKETVSITTKPTFESKTSVIDEKRRWRNSFIELMDSVYACYDSLKNPVSGELETFESLHKKFHLNKTTLFAIEEIGNENKTYKWELMKKISTCEKKLLHLKQQFLENQMESEKNLQYEKKRHFRETQKDCLASIEMLANSFAEIS</sequence>
<keyword evidence="1" id="KW-0812">Transmembrane</keyword>